<dbReference type="InterPro" id="IPR029058">
    <property type="entry name" value="AB_hydrolase_fold"/>
</dbReference>
<keyword evidence="3" id="KW-0732">Signal</keyword>
<protein>
    <submittedName>
        <fullName evidence="5">Proline-specific peptidase</fullName>
    </submittedName>
</protein>
<organism evidence="5 6">
    <name type="scientific">Laetiporus sulphureus 93-53</name>
    <dbReference type="NCBI Taxonomy" id="1314785"/>
    <lineage>
        <taxon>Eukaryota</taxon>
        <taxon>Fungi</taxon>
        <taxon>Dikarya</taxon>
        <taxon>Basidiomycota</taxon>
        <taxon>Agaricomycotina</taxon>
        <taxon>Agaricomycetes</taxon>
        <taxon>Polyporales</taxon>
        <taxon>Laetiporus</taxon>
    </lineage>
</organism>
<reference evidence="5 6" key="1">
    <citation type="journal article" date="2016" name="Mol. Biol. Evol.">
        <title>Comparative Genomics of Early-Diverging Mushroom-Forming Fungi Provides Insights into the Origins of Lignocellulose Decay Capabilities.</title>
        <authorList>
            <person name="Nagy L.G."/>
            <person name="Riley R."/>
            <person name="Tritt A."/>
            <person name="Adam C."/>
            <person name="Daum C."/>
            <person name="Floudas D."/>
            <person name="Sun H."/>
            <person name="Yadav J.S."/>
            <person name="Pangilinan J."/>
            <person name="Larsson K.H."/>
            <person name="Matsuura K."/>
            <person name="Barry K."/>
            <person name="Labutti K."/>
            <person name="Kuo R."/>
            <person name="Ohm R.A."/>
            <person name="Bhattacharya S.S."/>
            <person name="Shirouzu T."/>
            <person name="Yoshinaga Y."/>
            <person name="Martin F.M."/>
            <person name="Grigoriev I.V."/>
            <person name="Hibbett D.S."/>
        </authorList>
    </citation>
    <scope>NUCLEOTIDE SEQUENCE [LARGE SCALE GENOMIC DNA]</scope>
    <source>
        <strain evidence="5 6">93-53</strain>
    </source>
</reference>
<dbReference type="OrthoDB" id="190201at2759"/>
<dbReference type="SUPFAM" id="SSF53474">
    <property type="entry name" value="alpha/beta-Hydrolases"/>
    <property type="match status" value="1"/>
</dbReference>
<dbReference type="Gene3D" id="3.40.50.1820">
    <property type="entry name" value="alpha/beta hydrolase"/>
    <property type="match status" value="1"/>
</dbReference>
<dbReference type="InParanoid" id="A0A165I922"/>
<dbReference type="RefSeq" id="XP_040770262.1">
    <property type="nucleotide sequence ID" value="XM_040907556.1"/>
</dbReference>
<feature type="domain" description="AB hydrolase-1" evidence="4">
    <location>
        <begin position="64"/>
        <end position="316"/>
    </location>
</feature>
<dbReference type="GO" id="GO:0008233">
    <property type="term" value="F:peptidase activity"/>
    <property type="evidence" value="ECO:0007669"/>
    <property type="project" value="InterPro"/>
</dbReference>
<sequence length="366" mass="40810">MLLLTVINSLHPTLSLALFGFRTPALKMSTAPVTEGLVYFAVPAAHKTCRTFYKIFGDLRAGAPPLVVLHGGPGATHSYMLALADLARAVPVVLYDQLGCGQSTRLQEKAGDGAFWSVQLFVDEFHNLLEHLKIEEYDVLGHSWGAMLAAEIAVRKPGGLRRLVLSSGPASMDLWVQATRNILRQLPEDVQETIYKHESAGTFGSPEYKAAMEEFNKRFVCRLDPIPAEVQETFKQLEEDPTVYGTMEGPSEFTITGTLKTWNIIPSLPKISVPTLLTNGGLDEAQDIVIEPFFAAIDKVKWRTFARSAHMAHWEEREEFMRVVEDFLTMRFAGEERGEDEKNDEKDVVVEDVDQVSCAERCGFIC</sequence>
<feature type="chain" id="PRO_5007859138" evidence="3">
    <location>
        <begin position="18"/>
        <end position="366"/>
    </location>
</feature>
<dbReference type="Pfam" id="PF00561">
    <property type="entry name" value="Abhydrolase_1"/>
    <property type="match status" value="1"/>
</dbReference>
<dbReference type="GO" id="GO:0006508">
    <property type="term" value="P:proteolysis"/>
    <property type="evidence" value="ECO:0007669"/>
    <property type="project" value="InterPro"/>
</dbReference>
<name>A0A165I922_9APHY</name>
<dbReference type="InterPro" id="IPR000073">
    <property type="entry name" value="AB_hydrolase_1"/>
</dbReference>
<dbReference type="NCBIfam" id="TIGR01250">
    <property type="entry name" value="pro_imino_pep_2"/>
    <property type="match status" value="1"/>
</dbReference>
<evidence type="ECO:0000313" key="5">
    <source>
        <dbReference type="EMBL" id="KZT12752.1"/>
    </source>
</evidence>
<evidence type="ECO:0000256" key="1">
    <source>
        <dbReference type="ARBA" id="ARBA00010088"/>
    </source>
</evidence>
<keyword evidence="6" id="KW-1185">Reference proteome</keyword>
<comment type="similarity">
    <text evidence="1">Belongs to the peptidase S33 family.</text>
</comment>
<dbReference type="InterPro" id="IPR050471">
    <property type="entry name" value="AB_hydrolase"/>
</dbReference>
<evidence type="ECO:0000256" key="2">
    <source>
        <dbReference type="ARBA" id="ARBA00022801"/>
    </source>
</evidence>
<gene>
    <name evidence="5" type="ORF">LAESUDRAFT_719059</name>
</gene>
<dbReference type="AlphaFoldDB" id="A0A165I922"/>
<evidence type="ECO:0000313" key="6">
    <source>
        <dbReference type="Proteomes" id="UP000076871"/>
    </source>
</evidence>
<evidence type="ECO:0000259" key="4">
    <source>
        <dbReference type="Pfam" id="PF00561"/>
    </source>
</evidence>
<dbReference type="STRING" id="1314785.A0A165I922"/>
<dbReference type="PRINTS" id="PR00793">
    <property type="entry name" value="PROAMNOPTASE"/>
</dbReference>
<dbReference type="InterPro" id="IPR002410">
    <property type="entry name" value="Peptidase_S33"/>
</dbReference>
<evidence type="ECO:0000256" key="3">
    <source>
        <dbReference type="SAM" id="SignalP"/>
    </source>
</evidence>
<dbReference type="InterPro" id="IPR005945">
    <property type="entry name" value="Pro_imino_pep"/>
</dbReference>
<dbReference type="PANTHER" id="PTHR43433:SF5">
    <property type="entry name" value="AB HYDROLASE-1 DOMAIN-CONTAINING PROTEIN"/>
    <property type="match status" value="1"/>
</dbReference>
<dbReference type="Proteomes" id="UP000076871">
    <property type="component" value="Unassembled WGS sequence"/>
</dbReference>
<dbReference type="GeneID" id="63824585"/>
<feature type="signal peptide" evidence="3">
    <location>
        <begin position="1"/>
        <end position="17"/>
    </location>
</feature>
<dbReference type="PANTHER" id="PTHR43433">
    <property type="entry name" value="HYDROLASE, ALPHA/BETA FOLD FAMILY PROTEIN"/>
    <property type="match status" value="1"/>
</dbReference>
<accession>A0A165I922</accession>
<dbReference type="EMBL" id="KV427605">
    <property type="protein sequence ID" value="KZT12752.1"/>
    <property type="molecule type" value="Genomic_DNA"/>
</dbReference>
<keyword evidence="2" id="KW-0378">Hydrolase</keyword>
<proteinExistence type="inferred from homology"/>